<dbReference type="GO" id="GO:0016746">
    <property type="term" value="F:acyltransferase activity"/>
    <property type="evidence" value="ECO:0007669"/>
    <property type="project" value="UniProtKB-KW"/>
</dbReference>
<keyword evidence="2" id="KW-0808">Transferase</keyword>
<dbReference type="InterPro" id="IPR011004">
    <property type="entry name" value="Trimer_LpxA-like_sf"/>
</dbReference>
<organism evidence="2 3">
    <name type="scientific">Chryseosolibacter indicus</name>
    <dbReference type="NCBI Taxonomy" id="2782351"/>
    <lineage>
        <taxon>Bacteria</taxon>
        <taxon>Pseudomonadati</taxon>
        <taxon>Bacteroidota</taxon>
        <taxon>Cytophagia</taxon>
        <taxon>Cytophagales</taxon>
        <taxon>Chryseotaleaceae</taxon>
        <taxon>Chryseosolibacter</taxon>
    </lineage>
</organism>
<protein>
    <submittedName>
        <fullName evidence="2">Acyltransferase</fullName>
    </submittedName>
</protein>
<keyword evidence="3" id="KW-1185">Reference proteome</keyword>
<dbReference type="Pfam" id="PF00132">
    <property type="entry name" value="Hexapep"/>
    <property type="match status" value="1"/>
</dbReference>
<dbReference type="PANTHER" id="PTHR43300:SF11">
    <property type="entry name" value="ACETYLTRANSFERASE RV3034C-RELATED"/>
    <property type="match status" value="1"/>
</dbReference>
<dbReference type="SUPFAM" id="SSF51161">
    <property type="entry name" value="Trimeric LpxA-like enzymes"/>
    <property type="match status" value="1"/>
</dbReference>
<dbReference type="RefSeq" id="WP_254154853.1">
    <property type="nucleotide sequence ID" value="NZ_JAHESD010000041.1"/>
</dbReference>
<dbReference type="CDD" id="cd04647">
    <property type="entry name" value="LbH_MAT_like"/>
    <property type="match status" value="1"/>
</dbReference>
<proteinExistence type="inferred from homology"/>
<sequence>MRNVFRKVGTFFRVVNFKTLYFNFKYLPFNKARHLPILISSHVRLHTVKGSVELNCQVHFGIIKIGFGDLGIFDPKRSRTIWQVSGKVIFNGGANVGHGSKISVGRDGVLVLGDEFRITAESSIICHKSISFGSNCLLSWNIYVLDTDFHFLKDVNTGIIVNENKAVLIGDNVWIGANCCILKGSAIPSNTVIAAFSLVNKNLFGHYKVFGGNPIQILREDVSWSH</sequence>
<dbReference type="InterPro" id="IPR050179">
    <property type="entry name" value="Trans_hexapeptide_repeat"/>
</dbReference>
<evidence type="ECO:0000256" key="1">
    <source>
        <dbReference type="ARBA" id="ARBA00007274"/>
    </source>
</evidence>
<dbReference type="InterPro" id="IPR001451">
    <property type="entry name" value="Hexapep"/>
</dbReference>
<gene>
    <name evidence="2" type="ORF">KK060_16485</name>
</gene>
<comment type="caution">
    <text evidence="2">The sequence shown here is derived from an EMBL/GenBank/DDBJ whole genome shotgun (WGS) entry which is preliminary data.</text>
</comment>
<evidence type="ECO:0000313" key="3">
    <source>
        <dbReference type="Proteomes" id="UP000772618"/>
    </source>
</evidence>
<comment type="similarity">
    <text evidence="1">Belongs to the transferase hexapeptide repeat family.</text>
</comment>
<dbReference type="PANTHER" id="PTHR43300">
    <property type="entry name" value="ACETYLTRANSFERASE"/>
    <property type="match status" value="1"/>
</dbReference>
<name>A0ABS5VTZ2_9BACT</name>
<accession>A0ABS5VTZ2</accession>
<evidence type="ECO:0000313" key="2">
    <source>
        <dbReference type="EMBL" id="MBT1704892.1"/>
    </source>
</evidence>
<keyword evidence="2" id="KW-0012">Acyltransferase</keyword>
<reference evidence="2 3" key="1">
    <citation type="submission" date="2021-05" db="EMBL/GenBank/DDBJ databases">
        <title>A Polyphasic approach of four new species of the genus Ohtaekwangia: Ohtaekwangia histidinii sp. nov., Ohtaekwangia cretensis sp. nov., Ohtaekwangia indiensis sp. nov., Ohtaekwangia reichenbachii sp. nov. from diverse environment.</title>
        <authorList>
            <person name="Octaviana S."/>
        </authorList>
    </citation>
    <scope>NUCLEOTIDE SEQUENCE [LARGE SCALE GENOMIC DNA]</scope>
    <source>
        <strain evidence="2 3">PWU20</strain>
    </source>
</reference>
<dbReference type="EMBL" id="JAHESD010000041">
    <property type="protein sequence ID" value="MBT1704892.1"/>
    <property type="molecule type" value="Genomic_DNA"/>
</dbReference>
<dbReference type="Gene3D" id="2.160.10.10">
    <property type="entry name" value="Hexapeptide repeat proteins"/>
    <property type="match status" value="1"/>
</dbReference>
<dbReference type="Proteomes" id="UP000772618">
    <property type="component" value="Unassembled WGS sequence"/>
</dbReference>